<dbReference type="Gene3D" id="3.60.10.10">
    <property type="entry name" value="Endonuclease/exonuclease/phosphatase"/>
    <property type="match status" value="1"/>
</dbReference>
<dbReference type="GO" id="GO:0004523">
    <property type="term" value="F:RNA-DNA hybrid ribonuclease activity"/>
    <property type="evidence" value="ECO:0007669"/>
    <property type="project" value="InterPro"/>
</dbReference>
<dbReference type="GO" id="GO:0003676">
    <property type="term" value="F:nucleic acid binding"/>
    <property type="evidence" value="ECO:0007669"/>
    <property type="project" value="InterPro"/>
</dbReference>
<reference evidence="2" key="1">
    <citation type="submission" date="2020-09" db="EMBL/GenBank/DDBJ databases">
        <title>Genome-Enabled Discovery of Anthraquinone Biosynthesis in Senna tora.</title>
        <authorList>
            <person name="Kang S.-H."/>
            <person name="Pandey R.P."/>
            <person name="Lee C.-M."/>
            <person name="Sim J.-S."/>
            <person name="Jeong J.-T."/>
            <person name="Choi B.-S."/>
            <person name="Jung M."/>
            <person name="Ginzburg D."/>
            <person name="Zhao K."/>
            <person name="Won S.Y."/>
            <person name="Oh T.-J."/>
            <person name="Yu Y."/>
            <person name="Kim N.-H."/>
            <person name="Lee O.R."/>
            <person name="Lee T.-H."/>
            <person name="Bashyal P."/>
            <person name="Kim T.-S."/>
            <person name="Lee W.-H."/>
            <person name="Kawkins C."/>
            <person name="Kim C.-K."/>
            <person name="Kim J.S."/>
            <person name="Ahn B.O."/>
            <person name="Rhee S.Y."/>
            <person name="Sohng J.K."/>
        </authorList>
    </citation>
    <scope>NUCLEOTIDE SEQUENCE</scope>
    <source>
        <tissue evidence="2">Leaf</tissue>
    </source>
</reference>
<dbReference type="Pfam" id="PF13966">
    <property type="entry name" value="zf-RVT"/>
    <property type="match status" value="1"/>
</dbReference>
<dbReference type="PANTHER" id="PTHR33116:SF86">
    <property type="entry name" value="REVERSE TRANSCRIPTASE DOMAIN-CONTAINING PROTEIN"/>
    <property type="match status" value="1"/>
</dbReference>
<protein>
    <submittedName>
        <fullName evidence="2">Reverse transcriptase</fullName>
    </submittedName>
</protein>
<sequence>MGFPHSHVVESQRRSGGLALFWKNGVDVTISSSCANYIHTVLIIGNSCFSATWTYGHPDFQHRRYLWDIISNLPKKHISYWLCLGDFNEFLSQEEKEGLRLHSNSQIQLFRDFTDANHLIDVKLNGCRFTWSNNREEGCVKEKIDRLLITTDLHLRFPNLVATALPAIGFDHSPLIVQLDPPFVCRKSGAFRTEYFWEDHEDNEKVVDDSWKSSIGDSSWDFWCNASTNLSSSLTNWSKNTFKRADKQITKLKVEAMYLQKSRASAENTRKLKDCKKAIDKLWEQEEKFWQARSRIQWLRGGDTNSHFFHASTMARRVHNRVSRIRTPSDHPPLHVDIHDFIPKLINDQDNVNLNRAEAFHFLHSSKGRNSNSMIIKLDMNKAFDRMEWSFIHQVLKAYGFYDHWINLIQGCFSTANYQVKVNGVLGDKIIPERGLHQGNPLSPYLFILGADVLFRMITKATLEGTISGIKLARSAPPLSHLFFADDAMIMMKASLAEAYELQRILNVYCSISGQKINISKSKIVFSKGIDPSIKHNVANALQMQIWDNPGKYLGLPGVWGRAKSNALSWIKDKIWNKLQGWKENFLNPVGKEVLIKAVIQAIPSYAMAVNPSESKLALFESAAGDLFPRNIYLASEIEKRELVDLEEYLGGQKPYSETPLVKTGYNKAVEDLSSVPSTNNINSHSLIWKSLWTAKVAPKIKAFMWRLCNNVIPTATNIHKRLKHRSPSCFICGAEEETAAHVFLECPWVHAVWFGIWTTQNKFIFEGAPIHPSTVVFKAFSDANEFWNASAPPPTVQAAPTRPTRWTRLEFNTLKLNIDASTDLSRNHGASAVIIRDHEGMLLTGSARTFHCSSPIQAETEALRDASALISSLNLHNVIIESDCLNLKWIRREANRVADLVARLALKKDLPIHWSWSPLVSVRAAILEDKIRSSSAVDST</sequence>
<comment type="caution">
    <text evidence="2">The sequence shown here is derived from an EMBL/GenBank/DDBJ whole genome shotgun (WGS) entry which is preliminary data.</text>
</comment>
<dbReference type="PANTHER" id="PTHR33116">
    <property type="entry name" value="REVERSE TRANSCRIPTASE ZINC-BINDING DOMAIN-CONTAINING PROTEIN-RELATED-RELATED"/>
    <property type="match status" value="1"/>
</dbReference>
<dbReference type="InterPro" id="IPR002156">
    <property type="entry name" value="RNaseH_domain"/>
</dbReference>
<dbReference type="AlphaFoldDB" id="A0A834VXE1"/>
<dbReference type="Pfam" id="PF00078">
    <property type="entry name" value="RVT_1"/>
    <property type="match status" value="1"/>
</dbReference>
<dbReference type="SUPFAM" id="SSF56219">
    <property type="entry name" value="DNase I-like"/>
    <property type="match status" value="1"/>
</dbReference>
<dbReference type="OrthoDB" id="1001388at2759"/>
<keyword evidence="3" id="KW-1185">Reference proteome</keyword>
<evidence type="ECO:0000313" key="3">
    <source>
        <dbReference type="Proteomes" id="UP000634136"/>
    </source>
</evidence>
<evidence type="ECO:0000259" key="1">
    <source>
        <dbReference type="PROSITE" id="PS50878"/>
    </source>
</evidence>
<accession>A0A834VXE1</accession>
<dbReference type="CDD" id="cd06222">
    <property type="entry name" value="RNase_H_like"/>
    <property type="match status" value="1"/>
</dbReference>
<evidence type="ECO:0000313" key="2">
    <source>
        <dbReference type="EMBL" id="KAF7801558.1"/>
    </source>
</evidence>
<dbReference type="InterPro" id="IPR044730">
    <property type="entry name" value="RNase_H-like_dom_plant"/>
</dbReference>
<name>A0A834VXE1_9FABA</name>
<dbReference type="InterPro" id="IPR026960">
    <property type="entry name" value="RVT-Znf"/>
</dbReference>
<dbReference type="CDD" id="cd01650">
    <property type="entry name" value="RT_nLTR_like"/>
    <property type="match status" value="1"/>
</dbReference>
<dbReference type="PROSITE" id="PS50878">
    <property type="entry name" value="RT_POL"/>
    <property type="match status" value="1"/>
</dbReference>
<feature type="domain" description="Reverse transcriptase" evidence="1">
    <location>
        <begin position="306"/>
        <end position="558"/>
    </location>
</feature>
<organism evidence="2 3">
    <name type="scientific">Senna tora</name>
    <dbReference type="NCBI Taxonomy" id="362788"/>
    <lineage>
        <taxon>Eukaryota</taxon>
        <taxon>Viridiplantae</taxon>
        <taxon>Streptophyta</taxon>
        <taxon>Embryophyta</taxon>
        <taxon>Tracheophyta</taxon>
        <taxon>Spermatophyta</taxon>
        <taxon>Magnoliopsida</taxon>
        <taxon>eudicotyledons</taxon>
        <taxon>Gunneridae</taxon>
        <taxon>Pentapetalae</taxon>
        <taxon>rosids</taxon>
        <taxon>fabids</taxon>
        <taxon>Fabales</taxon>
        <taxon>Fabaceae</taxon>
        <taxon>Caesalpinioideae</taxon>
        <taxon>Cassia clade</taxon>
        <taxon>Senna</taxon>
    </lineage>
</organism>
<keyword evidence="2" id="KW-0808">Transferase</keyword>
<gene>
    <name evidence="2" type="ORF">G2W53_040669</name>
</gene>
<dbReference type="GO" id="GO:0003964">
    <property type="term" value="F:RNA-directed DNA polymerase activity"/>
    <property type="evidence" value="ECO:0007669"/>
    <property type="project" value="UniProtKB-KW"/>
</dbReference>
<dbReference type="Proteomes" id="UP000634136">
    <property type="component" value="Unassembled WGS sequence"/>
</dbReference>
<dbReference type="InterPro" id="IPR000477">
    <property type="entry name" value="RT_dom"/>
</dbReference>
<dbReference type="Pfam" id="PF13456">
    <property type="entry name" value="RVT_3"/>
    <property type="match status" value="1"/>
</dbReference>
<dbReference type="InterPro" id="IPR036691">
    <property type="entry name" value="Endo/exonu/phosph_ase_sf"/>
</dbReference>
<keyword evidence="2" id="KW-0695">RNA-directed DNA polymerase</keyword>
<keyword evidence="2" id="KW-0548">Nucleotidyltransferase</keyword>
<dbReference type="EMBL" id="JAAIUW010000013">
    <property type="protein sequence ID" value="KAF7801558.1"/>
    <property type="molecule type" value="Genomic_DNA"/>
</dbReference>
<proteinExistence type="predicted"/>